<geneLocation type="mitochondrion" evidence="2"/>
<keyword evidence="1" id="KW-0472">Membrane</keyword>
<organism evidence="2">
    <name type="scientific">Picea glauca</name>
    <name type="common">White spruce</name>
    <name type="synonym">Pinus glauca</name>
    <dbReference type="NCBI Taxonomy" id="3330"/>
    <lineage>
        <taxon>Eukaryota</taxon>
        <taxon>Viridiplantae</taxon>
        <taxon>Streptophyta</taxon>
        <taxon>Embryophyta</taxon>
        <taxon>Tracheophyta</taxon>
        <taxon>Spermatophyta</taxon>
        <taxon>Pinopsida</taxon>
        <taxon>Pinidae</taxon>
        <taxon>Conifers I</taxon>
        <taxon>Pinales</taxon>
        <taxon>Pinaceae</taxon>
        <taxon>Picea</taxon>
    </lineage>
</organism>
<evidence type="ECO:0000256" key="1">
    <source>
        <dbReference type="SAM" id="Phobius"/>
    </source>
</evidence>
<keyword evidence="1" id="KW-1133">Transmembrane helix</keyword>
<name>A0A101LVY0_PICGL</name>
<accession>A0A101LVY0</accession>
<evidence type="ECO:0000313" key="2">
    <source>
        <dbReference type="EMBL" id="KUM46347.1"/>
    </source>
</evidence>
<dbReference type="EMBL" id="LKAM01000012">
    <property type="protein sequence ID" value="KUM46347.1"/>
    <property type="molecule type" value="Genomic_DNA"/>
</dbReference>
<dbReference type="AlphaFoldDB" id="A0A101LVY0"/>
<sequence length="102" mass="11882">MLIKECMSYVHSVCALLDRFLLSAVLVFPFLIRAPCVPYFLFAQGCARMCFFYSRPMCVLTYLECTPHPISCSRGHSKTYAETSVHMCWNRLIAYFCFCWSH</sequence>
<gene>
    <name evidence="2" type="ORF">ABT39_MTgene1853</name>
</gene>
<comment type="caution">
    <text evidence="2">The sequence shown here is derived from an EMBL/GenBank/DDBJ whole genome shotgun (WGS) entry which is preliminary data.</text>
</comment>
<keyword evidence="2" id="KW-0496">Mitochondrion</keyword>
<proteinExistence type="predicted"/>
<reference evidence="2" key="1">
    <citation type="journal article" date="2015" name="Genome Biol. Evol.">
        <title>Organellar Genomes of White Spruce (Picea glauca): Assembly and Annotation.</title>
        <authorList>
            <person name="Jackman S.D."/>
            <person name="Warren R.L."/>
            <person name="Gibb E.A."/>
            <person name="Vandervalk B.P."/>
            <person name="Mohamadi H."/>
            <person name="Chu J."/>
            <person name="Raymond A."/>
            <person name="Pleasance S."/>
            <person name="Coope R."/>
            <person name="Wildung M.R."/>
            <person name="Ritland C.E."/>
            <person name="Bousquet J."/>
            <person name="Jones S.J."/>
            <person name="Bohlmann J."/>
            <person name="Birol I."/>
        </authorList>
    </citation>
    <scope>NUCLEOTIDE SEQUENCE [LARGE SCALE GENOMIC DNA]</scope>
    <source>
        <tissue evidence="2">Flushing bud</tissue>
    </source>
</reference>
<protein>
    <submittedName>
        <fullName evidence="2">Uncharacterized protein</fullName>
    </submittedName>
</protein>
<keyword evidence="1" id="KW-0812">Transmembrane</keyword>
<feature type="transmembrane region" description="Helical" evidence="1">
    <location>
        <begin position="20"/>
        <end position="42"/>
    </location>
</feature>